<accession>A0ABU6W6U8</accession>
<evidence type="ECO:0000313" key="3">
    <source>
        <dbReference type="EMBL" id="MED6181504.1"/>
    </source>
</evidence>
<dbReference type="PANTHER" id="PTHR37610">
    <property type="entry name" value="CCHC-TYPE DOMAIN-CONTAINING PROTEIN"/>
    <property type="match status" value="1"/>
</dbReference>
<comment type="caution">
    <text evidence="3">The sequence shown here is derived from an EMBL/GenBank/DDBJ whole genome shotgun (WGS) entry which is preliminary data.</text>
</comment>
<proteinExistence type="predicted"/>
<reference evidence="3 4" key="1">
    <citation type="journal article" date="2023" name="Plants (Basel)">
        <title>Bridging the Gap: Combining Genomics and Transcriptomics Approaches to Understand Stylosanthes scabra, an Orphan Legume from the Brazilian Caatinga.</title>
        <authorList>
            <person name="Ferreira-Neto J.R.C."/>
            <person name="da Silva M.D."/>
            <person name="Binneck E."/>
            <person name="de Melo N.F."/>
            <person name="da Silva R.H."/>
            <person name="de Melo A.L.T.M."/>
            <person name="Pandolfi V."/>
            <person name="Bustamante F.O."/>
            <person name="Brasileiro-Vidal A.C."/>
            <person name="Benko-Iseppon A.M."/>
        </authorList>
    </citation>
    <scope>NUCLEOTIDE SEQUENCE [LARGE SCALE GENOMIC DNA]</scope>
    <source>
        <tissue evidence="3">Leaves</tissue>
    </source>
</reference>
<keyword evidence="4" id="KW-1185">Reference proteome</keyword>
<dbReference type="EMBL" id="JASCZI010181305">
    <property type="protein sequence ID" value="MED6181504.1"/>
    <property type="molecule type" value="Genomic_DNA"/>
</dbReference>
<evidence type="ECO:0000256" key="1">
    <source>
        <dbReference type="SAM" id="MobiDB-lite"/>
    </source>
</evidence>
<organism evidence="3 4">
    <name type="scientific">Stylosanthes scabra</name>
    <dbReference type="NCBI Taxonomy" id="79078"/>
    <lineage>
        <taxon>Eukaryota</taxon>
        <taxon>Viridiplantae</taxon>
        <taxon>Streptophyta</taxon>
        <taxon>Embryophyta</taxon>
        <taxon>Tracheophyta</taxon>
        <taxon>Spermatophyta</taxon>
        <taxon>Magnoliopsida</taxon>
        <taxon>eudicotyledons</taxon>
        <taxon>Gunneridae</taxon>
        <taxon>Pentapetalae</taxon>
        <taxon>rosids</taxon>
        <taxon>fabids</taxon>
        <taxon>Fabales</taxon>
        <taxon>Fabaceae</taxon>
        <taxon>Papilionoideae</taxon>
        <taxon>50 kb inversion clade</taxon>
        <taxon>dalbergioids sensu lato</taxon>
        <taxon>Dalbergieae</taxon>
        <taxon>Pterocarpus clade</taxon>
        <taxon>Stylosanthes</taxon>
    </lineage>
</organism>
<feature type="domain" description="Retrotransposon Copia-like N-terminal" evidence="2">
    <location>
        <begin position="47"/>
        <end position="87"/>
    </location>
</feature>
<dbReference type="PANTHER" id="PTHR37610:SF55">
    <property type="entry name" value="RETROTRANSPOSON COPIA-LIKE N-TERMINAL DOMAIN-CONTAINING PROTEIN"/>
    <property type="match status" value="1"/>
</dbReference>
<sequence length="385" mass="43191">MAAEGNPPISSIDLQTLANLLSQINLASGGRTLANPALDPTSPYFLHPGENPGSTIVSKTLTGRAMWRALRGNNKLKFVDGSIQKPSQEDSMFEAWERCNTYVISWITQSLSADITRSVLWINSAEELWKELKYRYGHGDVYRVAEFEEELFAAKQGELSVTYYTKLKTIWEELENVCPIPACSRCVETCTCEVSIMRSYKEESNVVRFLRGLNDQCSNLRSQIMLIKPLPKVETVFASLLQQERQLNMCESLEEKTLIANSRNESDSAATRGKGRGRGGRGNKGGRSTKQCSYCGKNEYLVDVCYKKHGYTPHFKNNGAAINNVIAEDKNDEFCNQSQKGDKGESEYYFTAEQRNALLALLNQQDSQPKHSINQLFSSTNLPSN</sequence>
<feature type="region of interest" description="Disordered" evidence="1">
    <location>
        <begin position="261"/>
        <end position="290"/>
    </location>
</feature>
<name>A0ABU6W6U8_9FABA</name>
<dbReference type="Pfam" id="PF14244">
    <property type="entry name" value="Retrotran_gag_3"/>
    <property type="match status" value="1"/>
</dbReference>
<protein>
    <recommendedName>
        <fullName evidence="2">Retrotransposon Copia-like N-terminal domain-containing protein</fullName>
    </recommendedName>
</protein>
<gene>
    <name evidence="3" type="ORF">PIB30_118664</name>
</gene>
<dbReference type="InterPro" id="IPR029472">
    <property type="entry name" value="Copia-like_N"/>
</dbReference>
<evidence type="ECO:0000259" key="2">
    <source>
        <dbReference type="Pfam" id="PF14244"/>
    </source>
</evidence>
<evidence type="ECO:0000313" key="4">
    <source>
        <dbReference type="Proteomes" id="UP001341840"/>
    </source>
</evidence>
<dbReference type="Proteomes" id="UP001341840">
    <property type="component" value="Unassembled WGS sequence"/>
</dbReference>